<sequence>MKKILGVLLLVLMGTISFTKEVLYVGTNAEFAPFEYMKDGEIVGFDIDLINKIGEKIGKEIKIKNIAFDGLLPALQTNKIDLIIAGMTVTKEREKFVDFSKDYFIANQVIVVPENENTIIDMESLKNKKVGVVLGYTGDLMVSKVEGVNKIQYNSAPSSIMALKGGKIDAMILDSAPAQSYVAKNKGLKIINIDTEVEKYAIAAGKNNQNLINEINKALDEIKSQGIYDELIIKHFN</sequence>
<organism evidence="6 7">
    <name type="scientific">Candidatus Cetobacterium colombiensis</name>
    <dbReference type="NCBI Taxonomy" id="3073100"/>
    <lineage>
        <taxon>Bacteria</taxon>
        <taxon>Fusobacteriati</taxon>
        <taxon>Fusobacteriota</taxon>
        <taxon>Fusobacteriia</taxon>
        <taxon>Fusobacteriales</taxon>
        <taxon>Fusobacteriaceae</taxon>
        <taxon>Cetobacterium</taxon>
    </lineage>
</organism>
<evidence type="ECO:0000256" key="1">
    <source>
        <dbReference type="ARBA" id="ARBA00004196"/>
    </source>
</evidence>
<proteinExistence type="inferred from homology"/>
<dbReference type="InterPro" id="IPR001638">
    <property type="entry name" value="Solute-binding_3/MltF_N"/>
</dbReference>
<comment type="subcellular location">
    <subcellularLocation>
        <location evidence="1">Cell envelope</location>
    </subcellularLocation>
</comment>
<dbReference type="Gene3D" id="3.40.190.10">
    <property type="entry name" value="Periplasmic binding protein-like II"/>
    <property type="match status" value="2"/>
</dbReference>
<name>A0ABU4WC65_9FUSO</name>
<dbReference type="SMART" id="SM00062">
    <property type="entry name" value="PBPb"/>
    <property type="match status" value="1"/>
</dbReference>
<evidence type="ECO:0000256" key="3">
    <source>
        <dbReference type="ARBA" id="ARBA00022729"/>
    </source>
</evidence>
<dbReference type="InterPro" id="IPR018313">
    <property type="entry name" value="SBP_3_CS"/>
</dbReference>
<accession>A0ABU4WC65</accession>
<keyword evidence="7" id="KW-1185">Reference proteome</keyword>
<comment type="caution">
    <text evidence="6">The sequence shown here is derived from an EMBL/GenBank/DDBJ whole genome shotgun (WGS) entry which is preliminary data.</text>
</comment>
<dbReference type="CDD" id="cd13624">
    <property type="entry name" value="PBP2_Arg_Lys_His"/>
    <property type="match status" value="1"/>
</dbReference>
<dbReference type="SUPFAM" id="SSF53850">
    <property type="entry name" value="Periplasmic binding protein-like II"/>
    <property type="match status" value="1"/>
</dbReference>
<dbReference type="PANTHER" id="PTHR35936:SF17">
    <property type="entry name" value="ARGININE-BINDING EXTRACELLULAR PROTEIN ARTP"/>
    <property type="match status" value="1"/>
</dbReference>
<feature type="domain" description="Solute-binding protein family 3/N-terminal" evidence="5">
    <location>
        <begin position="22"/>
        <end position="237"/>
    </location>
</feature>
<evidence type="ECO:0000256" key="4">
    <source>
        <dbReference type="RuleBase" id="RU003744"/>
    </source>
</evidence>
<keyword evidence="3" id="KW-0732">Signal</keyword>
<comment type="similarity">
    <text evidence="2 4">Belongs to the bacterial solute-binding protein 3 family.</text>
</comment>
<dbReference type="RefSeq" id="WP_320314479.1">
    <property type="nucleotide sequence ID" value="NZ_JAVIKH010000020.1"/>
</dbReference>
<dbReference type="PROSITE" id="PS01039">
    <property type="entry name" value="SBP_BACTERIAL_3"/>
    <property type="match status" value="1"/>
</dbReference>
<evidence type="ECO:0000313" key="7">
    <source>
        <dbReference type="Proteomes" id="UP001279681"/>
    </source>
</evidence>
<dbReference type="Pfam" id="PF00497">
    <property type="entry name" value="SBP_bac_3"/>
    <property type="match status" value="1"/>
</dbReference>
<evidence type="ECO:0000259" key="5">
    <source>
        <dbReference type="SMART" id="SM00062"/>
    </source>
</evidence>
<gene>
    <name evidence="6" type="ORF">RFV38_11605</name>
</gene>
<evidence type="ECO:0000256" key="2">
    <source>
        <dbReference type="ARBA" id="ARBA00010333"/>
    </source>
</evidence>
<evidence type="ECO:0000313" key="6">
    <source>
        <dbReference type="EMBL" id="MDX8337127.1"/>
    </source>
</evidence>
<protein>
    <submittedName>
        <fullName evidence="6">Basic amino acid ABC transporter substrate-binding protein</fullName>
    </submittedName>
</protein>
<dbReference type="EMBL" id="JAVIKH010000020">
    <property type="protein sequence ID" value="MDX8337127.1"/>
    <property type="molecule type" value="Genomic_DNA"/>
</dbReference>
<dbReference type="PANTHER" id="PTHR35936">
    <property type="entry name" value="MEMBRANE-BOUND LYTIC MUREIN TRANSGLYCOSYLASE F"/>
    <property type="match status" value="1"/>
</dbReference>
<reference evidence="7" key="1">
    <citation type="submission" date="2023-07" db="EMBL/GenBank/DDBJ databases">
        <authorList>
            <person name="Colorado M.A."/>
            <person name="Villamil L.M."/>
            <person name="Melo J.F."/>
            <person name="Rodriguez J.A."/>
            <person name="Ruiz R.Y."/>
        </authorList>
    </citation>
    <scope>NUCLEOTIDE SEQUENCE [LARGE SCALE GENOMIC DNA]</scope>
    <source>
        <strain evidence="7">C33</strain>
    </source>
</reference>
<dbReference type="Proteomes" id="UP001279681">
    <property type="component" value="Unassembled WGS sequence"/>
</dbReference>